<dbReference type="SUPFAM" id="SSF56672">
    <property type="entry name" value="DNA/RNA polymerases"/>
    <property type="match status" value="1"/>
</dbReference>
<dbReference type="Pfam" id="PF22152">
    <property type="entry name" value="Permu_RdRp_palm"/>
    <property type="match status" value="1"/>
</dbReference>
<organism evidence="4">
    <name type="scientific">Fopius arisanus</name>
    <dbReference type="NCBI Taxonomy" id="64838"/>
    <lineage>
        <taxon>Eukaryota</taxon>
        <taxon>Metazoa</taxon>
        <taxon>Ecdysozoa</taxon>
        <taxon>Arthropoda</taxon>
        <taxon>Hexapoda</taxon>
        <taxon>Insecta</taxon>
        <taxon>Pterygota</taxon>
        <taxon>Neoptera</taxon>
        <taxon>Endopterygota</taxon>
        <taxon>Hymenoptera</taxon>
        <taxon>Apocrita</taxon>
        <taxon>Ichneumonoidea</taxon>
        <taxon>Braconidae</taxon>
        <taxon>Opiinae</taxon>
        <taxon>Fopius</taxon>
    </lineage>
</organism>
<dbReference type="EMBL" id="GBYB01003435">
    <property type="protein sequence ID" value="JAG73202.1"/>
    <property type="molecule type" value="Transcribed_RNA"/>
</dbReference>
<dbReference type="GO" id="GO:0071897">
    <property type="term" value="P:DNA biosynthetic process"/>
    <property type="evidence" value="ECO:0007669"/>
    <property type="project" value="UniProtKB-ARBA"/>
</dbReference>
<evidence type="ECO:0000259" key="3">
    <source>
        <dbReference type="Pfam" id="PF22260"/>
    </source>
</evidence>
<feature type="domain" description="RNA-dependent RNA polymerase thumb" evidence="3">
    <location>
        <begin position="547"/>
        <end position="645"/>
    </location>
</feature>
<proteinExistence type="predicted"/>
<feature type="domain" description="RNA-dependent RNA polymerase palm" evidence="2">
    <location>
        <begin position="158"/>
        <end position="527"/>
    </location>
</feature>
<accession>A0A0C9R625</accession>
<gene>
    <name evidence="4" type="primary">VP1</name>
    <name evidence="4" type="ORF">g.56830</name>
</gene>
<dbReference type="InterPro" id="IPR054403">
    <property type="entry name" value="RdRp_palm_ribovirus"/>
</dbReference>
<evidence type="ECO:0000259" key="2">
    <source>
        <dbReference type="Pfam" id="PF22152"/>
    </source>
</evidence>
<dbReference type="AlphaFoldDB" id="A0A0C9R625"/>
<feature type="region of interest" description="Disordered" evidence="1">
    <location>
        <begin position="1067"/>
        <end position="1119"/>
    </location>
</feature>
<feature type="compositionally biased region" description="Basic residues" evidence="1">
    <location>
        <begin position="1090"/>
        <end position="1107"/>
    </location>
</feature>
<dbReference type="InterPro" id="IPR043502">
    <property type="entry name" value="DNA/RNA_pol_sf"/>
</dbReference>
<dbReference type="InterPro" id="IPR054433">
    <property type="entry name" value="RdRp_thumb_ribovirus"/>
</dbReference>
<feature type="compositionally biased region" description="Polar residues" evidence="1">
    <location>
        <begin position="1078"/>
        <end position="1087"/>
    </location>
</feature>
<dbReference type="Pfam" id="PF22260">
    <property type="entry name" value="Permu_RdRp_thumb"/>
    <property type="match status" value="1"/>
</dbReference>
<protein>
    <submittedName>
        <fullName evidence="4">VP1 protein</fullName>
    </submittedName>
</protein>
<evidence type="ECO:0000256" key="1">
    <source>
        <dbReference type="SAM" id="MobiDB-lite"/>
    </source>
</evidence>
<evidence type="ECO:0000313" key="4">
    <source>
        <dbReference type="EMBL" id="JAG73202.1"/>
    </source>
</evidence>
<name>A0A0C9R625_9HYME</name>
<sequence length="1119" mass="125825">MMDASNPVLSNDRRTIGEVMEASKLRRRQNLTYIAEVARTSQRVVLPVASALLPVEEVRQLVTEYRNSRVKVDASKDGDLPEDIFRVVYEDLPVCGLMDELGVPLHPAGINNSQGKLCVNRIMGGEAPLPLGLSEVAEVAGGMVLERAHVYTGGTWKGFLTRLAQQMARKTVPLRKTLSITDKEVTFKAALDTLDQYMPRQPNKNWPGVHTDLYTALTEGIKITSNSSAGAPYWRNKGECMDQILDVGIPILVEAIKDNKLEQLWKENPELFICEVKNKMDRYEVEKLDSKTRPYTCVPAHVAFLLSMLTQGFQETLEVFSEETSPHCSNAYGFSSANGGMNKLHRWMRGATKRGKVICYGDDAKIVVRKGNDIYCVDPDFKQMDGSLDADDIELTIRWVLRHLRKDSGETQVPHFWKAVADLWKLMATNPMFVVDGKKVYRKVSPNGLMTGVPGTTLFDTVKSVLAWNAYLDKCEMDGTDVLSESNATGFMKAQGLVIKPGTWSPERLPQAKPGVLMTSHKFLGVQMLCTEWRGELLMVPTIPESEALHMMVVQKDSPFEKNKSKLSASRTLYDRMRGYMITCGFAIPLMRDAIHNVVNHLPPEAILMDVQTASGEKPDHILLQDFMYPDSTGFPSVEFCLDLYQGHEDKSSWTQIYPELVGKLGLFKTEERQWGSKLKAVIKKVEFQPGFLTMHFEDKTPKPKEIDPILESAVAFDKVEPLLGGQPNSRSFICKVADSNTKTPVKRMPTVGDLVISYLKDIGGVGQLGVCVERLGVAKRAVVKDASKYAYYLTGEEEGDLLSLYPIQTPMATIQDEIVDHNREAPIGERKVKAFDPKAPVVVTKPDLIYLNMQMVSNLPRTHRVLKNGLNGAQALEALQPLITSFYAEIRWETLPVVPNADNPVGVRLLVDEFIMERFDINKVTVGDLWAPPLRRTQELAQAWSKNATLAKQYIAKTILELCGVVCKETSLTTTMYPPPPDFADSWYEQTLRYEDPKLDPPISDPTTTLHPLSELMENTLFSELATEFPNVDPSRIRAAISLTRSNPETQKQVVRRWISKISLKQNQRQEKEDPATSVSKRSLMTPTARRRLNRNNELRKKRRRLEKQTLQVAPPLN</sequence>
<reference evidence="4" key="1">
    <citation type="submission" date="2015-01" db="EMBL/GenBank/DDBJ databases">
        <title>Transcriptome Assembly of Fopius arisanus.</title>
        <authorList>
            <person name="Geib S."/>
        </authorList>
    </citation>
    <scope>NUCLEOTIDE SEQUENCE</scope>
</reference>